<evidence type="ECO:0000259" key="2">
    <source>
        <dbReference type="PROSITE" id="PS51154"/>
    </source>
</evidence>
<evidence type="ECO:0000256" key="1">
    <source>
        <dbReference type="SAM" id="MobiDB-lite"/>
    </source>
</evidence>
<dbReference type="InterPro" id="IPR043472">
    <property type="entry name" value="Macro_dom-like"/>
</dbReference>
<dbReference type="SUPFAM" id="SSF52949">
    <property type="entry name" value="Macro domain-like"/>
    <property type="match status" value="1"/>
</dbReference>
<dbReference type="Gene3D" id="3.40.220.10">
    <property type="entry name" value="Leucine Aminopeptidase, subunit E, domain 1"/>
    <property type="match status" value="1"/>
</dbReference>
<organism evidence="3 4">
    <name type="scientific">Psilocybe cyanescens</name>
    <dbReference type="NCBI Taxonomy" id="93625"/>
    <lineage>
        <taxon>Eukaryota</taxon>
        <taxon>Fungi</taxon>
        <taxon>Dikarya</taxon>
        <taxon>Basidiomycota</taxon>
        <taxon>Agaricomycotina</taxon>
        <taxon>Agaricomycetes</taxon>
        <taxon>Agaricomycetidae</taxon>
        <taxon>Agaricales</taxon>
        <taxon>Agaricineae</taxon>
        <taxon>Strophariaceae</taxon>
        <taxon>Psilocybe</taxon>
    </lineage>
</organism>
<dbReference type="OrthoDB" id="6077599at2759"/>
<protein>
    <recommendedName>
        <fullName evidence="2">Macro domain-containing protein</fullName>
    </recommendedName>
</protein>
<dbReference type="InParanoid" id="A0A409XJT9"/>
<comment type="caution">
    <text evidence="3">The sequence shown here is derived from an EMBL/GenBank/DDBJ whole genome shotgun (WGS) entry which is preliminary data.</text>
</comment>
<evidence type="ECO:0000313" key="4">
    <source>
        <dbReference type="Proteomes" id="UP000283269"/>
    </source>
</evidence>
<feature type="region of interest" description="Disordered" evidence="1">
    <location>
        <begin position="1"/>
        <end position="20"/>
    </location>
</feature>
<keyword evidence="4" id="KW-1185">Reference proteome</keyword>
<dbReference type="Pfam" id="PF01661">
    <property type="entry name" value="Macro"/>
    <property type="match status" value="1"/>
</dbReference>
<dbReference type="SMART" id="SM00506">
    <property type="entry name" value="A1pp"/>
    <property type="match status" value="1"/>
</dbReference>
<sequence>MSLDAPPSPRSPSPASLSSASDIDEDMVQLKDLKTVAQLYKFAVLKKLAADKLRHLPRPDLLERVALFQGDITTLKIDSIVNAANRSLLGGGGVDGAIHSAAGPKLLEECRGLNGCLTGESKITRGYNLPARYIIHTVGPVFSSKYADEKAEQLESCYKTSLDLAVENGLEHIAFPSISTGIYSYPIVDATRIALNTVRTFLESEVGNKLDRVIFVVWSDKDLEVYESLIPEYFPLGDTPADNEGKADAASEPVQPAS</sequence>
<accession>A0A409XJT9</accession>
<dbReference type="NCBIfam" id="NF001664">
    <property type="entry name" value="PRK00431.1-6"/>
    <property type="match status" value="1"/>
</dbReference>
<reference evidence="3 4" key="1">
    <citation type="journal article" date="2018" name="Evol. Lett.">
        <title>Horizontal gene cluster transfer increased hallucinogenic mushroom diversity.</title>
        <authorList>
            <person name="Reynolds H.T."/>
            <person name="Vijayakumar V."/>
            <person name="Gluck-Thaler E."/>
            <person name="Korotkin H.B."/>
            <person name="Matheny P.B."/>
            <person name="Slot J.C."/>
        </authorList>
    </citation>
    <scope>NUCLEOTIDE SEQUENCE [LARGE SCALE GENOMIC DNA]</scope>
    <source>
        <strain evidence="3 4">2631</strain>
    </source>
</reference>
<gene>
    <name evidence="3" type="ORF">CVT25_013960</name>
</gene>
<dbReference type="EMBL" id="NHYD01001492">
    <property type="protein sequence ID" value="PPQ91035.1"/>
    <property type="molecule type" value="Genomic_DNA"/>
</dbReference>
<dbReference type="STRING" id="93625.A0A409XJT9"/>
<name>A0A409XJT9_PSICY</name>
<dbReference type="InterPro" id="IPR002589">
    <property type="entry name" value="Macro_dom"/>
</dbReference>
<feature type="domain" description="Macro" evidence="2">
    <location>
        <begin position="52"/>
        <end position="234"/>
    </location>
</feature>
<dbReference type="PANTHER" id="PTHR11106">
    <property type="entry name" value="GANGLIOSIDE INDUCED DIFFERENTIATION ASSOCIATED PROTEIN 2-RELATED"/>
    <property type="match status" value="1"/>
</dbReference>
<dbReference type="CDD" id="cd02908">
    <property type="entry name" value="Macro_OAADPr_deacetylase"/>
    <property type="match status" value="1"/>
</dbReference>
<feature type="compositionally biased region" description="Pro residues" evidence="1">
    <location>
        <begin position="1"/>
        <end position="12"/>
    </location>
</feature>
<dbReference type="Proteomes" id="UP000283269">
    <property type="component" value="Unassembled WGS sequence"/>
</dbReference>
<dbReference type="PROSITE" id="PS51154">
    <property type="entry name" value="MACRO"/>
    <property type="match status" value="1"/>
</dbReference>
<evidence type="ECO:0000313" key="3">
    <source>
        <dbReference type="EMBL" id="PPQ91035.1"/>
    </source>
</evidence>
<dbReference type="AlphaFoldDB" id="A0A409XJT9"/>
<dbReference type="PANTHER" id="PTHR11106:SF27">
    <property type="entry name" value="MACRO DOMAIN-CONTAINING PROTEIN"/>
    <property type="match status" value="1"/>
</dbReference>
<proteinExistence type="predicted"/>